<dbReference type="AlphaFoldDB" id="A0A2U1LUZ0"/>
<dbReference type="Proteomes" id="UP000245207">
    <property type="component" value="Unassembled WGS sequence"/>
</dbReference>
<feature type="region of interest" description="Disordered" evidence="1">
    <location>
        <begin position="60"/>
        <end position="88"/>
    </location>
</feature>
<accession>A0A2U1LUZ0</accession>
<name>A0A2U1LUZ0_ARTAN</name>
<organism evidence="2 3">
    <name type="scientific">Artemisia annua</name>
    <name type="common">Sweet wormwood</name>
    <dbReference type="NCBI Taxonomy" id="35608"/>
    <lineage>
        <taxon>Eukaryota</taxon>
        <taxon>Viridiplantae</taxon>
        <taxon>Streptophyta</taxon>
        <taxon>Embryophyta</taxon>
        <taxon>Tracheophyta</taxon>
        <taxon>Spermatophyta</taxon>
        <taxon>Magnoliopsida</taxon>
        <taxon>eudicotyledons</taxon>
        <taxon>Gunneridae</taxon>
        <taxon>Pentapetalae</taxon>
        <taxon>asterids</taxon>
        <taxon>campanulids</taxon>
        <taxon>Asterales</taxon>
        <taxon>Asteraceae</taxon>
        <taxon>Asteroideae</taxon>
        <taxon>Anthemideae</taxon>
        <taxon>Artemisiinae</taxon>
        <taxon>Artemisia</taxon>
    </lineage>
</organism>
<proteinExistence type="predicted"/>
<keyword evidence="3" id="KW-1185">Reference proteome</keyword>
<reference evidence="2 3" key="1">
    <citation type="journal article" date="2018" name="Mol. Plant">
        <title>The genome of Artemisia annua provides insight into the evolution of Asteraceae family and artemisinin biosynthesis.</title>
        <authorList>
            <person name="Shen Q."/>
            <person name="Zhang L."/>
            <person name="Liao Z."/>
            <person name="Wang S."/>
            <person name="Yan T."/>
            <person name="Shi P."/>
            <person name="Liu M."/>
            <person name="Fu X."/>
            <person name="Pan Q."/>
            <person name="Wang Y."/>
            <person name="Lv Z."/>
            <person name="Lu X."/>
            <person name="Zhang F."/>
            <person name="Jiang W."/>
            <person name="Ma Y."/>
            <person name="Chen M."/>
            <person name="Hao X."/>
            <person name="Li L."/>
            <person name="Tang Y."/>
            <person name="Lv G."/>
            <person name="Zhou Y."/>
            <person name="Sun X."/>
            <person name="Brodelius P.E."/>
            <person name="Rose J.K.C."/>
            <person name="Tang K."/>
        </authorList>
    </citation>
    <scope>NUCLEOTIDE SEQUENCE [LARGE SCALE GENOMIC DNA]</scope>
    <source>
        <strain evidence="3">cv. Huhao1</strain>
        <tissue evidence="2">Leaf</tissue>
    </source>
</reference>
<evidence type="ECO:0000313" key="3">
    <source>
        <dbReference type="Proteomes" id="UP000245207"/>
    </source>
</evidence>
<dbReference type="OrthoDB" id="691358at2759"/>
<sequence>MEGLIPLVYKAIMQRNVNAGGQSLLRSVLNDSPSASYARLPTGDSGRFQASNFQFIRSDHGFSTSSSPSATHRRSATKTSEFNRRSLM</sequence>
<comment type="caution">
    <text evidence="2">The sequence shown here is derived from an EMBL/GenBank/DDBJ whole genome shotgun (WGS) entry which is preliminary data.</text>
</comment>
<dbReference type="PANTHER" id="PTHR34670">
    <property type="entry name" value="EXPRESSED PROTEIN"/>
    <property type="match status" value="1"/>
</dbReference>
<dbReference type="EMBL" id="PKPP01007643">
    <property type="protein sequence ID" value="PWA52810.1"/>
    <property type="molecule type" value="Genomic_DNA"/>
</dbReference>
<evidence type="ECO:0000313" key="2">
    <source>
        <dbReference type="EMBL" id="PWA52810.1"/>
    </source>
</evidence>
<feature type="compositionally biased region" description="Polar residues" evidence="1">
    <location>
        <begin position="60"/>
        <end position="70"/>
    </location>
</feature>
<evidence type="ECO:0000256" key="1">
    <source>
        <dbReference type="SAM" id="MobiDB-lite"/>
    </source>
</evidence>
<dbReference type="PANTHER" id="PTHR34670:SF8">
    <property type="entry name" value="EXPRESSED PROTEIN"/>
    <property type="match status" value="1"/>
</dbReference>
<protein>
    <submittedName>
        <fullName evidence="2">Uncharacterized protein</fullName>
    </submittedName>
</protein>
<gene>
    <name evidence="2" type="ORF">CTI12_AA450850</name>
</gene>